<dbReference type="AlphaFoldDB" id="A0A3Q9BL12"/>
<gene>
    <name evidence="1" type="ORF">EJN90_09545</name>
</gene>
<evidence type="ECO:0000313" key="1">
    <source>
        <dbReference type="EMBL" id="AZP04865.1"/>
    </source>
</evidence>
<dbReference type="Proteomes" id="UP000273326">
    <property type="component" value="Chromosome"/>
</dbReference>
<proteinExistence type="predicted"/>
<keyword evidence="2" id="KW-1185">Reference proteome</keyword>
<dbReference type="KEGG" id="jeh:EJN90_09545"/>
<reference evidence="2" key="1">
    <citation type="submission" date="2018-12" db="EMBL/GenBank/DDBJ databases">
        <title>Complete genome sequencing of Jeotgalibaca sp. H21T32.</title>
        <authorList>
            <person name="Bae J.-W."/>
            <person name="Lee S.-Y."/>
        </authorList>
    </citation>
    <scope>NUCLEOTIDE SEQUENCE [LARGE SCALE GENOMIC DNA]</scope>
    <source>
        <strain evidence="2">H21T32</strain>
    </source>
</reference>
<protein>
    <submittedName>
        <fullName evidence="1">Uncharacterized protein</fullName>
    </submittedName>
</protein>
<name>A0A3Q9BL12_9LACT</name>
<accession>A0A3Q9BL12</accession>
<dbReference type="EMBL" id="CP034465">
    <property type="protein sequence ID" value="AZP04865.1"/>
    <property type="molecule type" value="Genomic_DNA"/>
</dbReference>
<sequence>MYSGKDKQFHCDNCEKVIETGEKCWVKWGFPPSHLRTQTMPVKVFEFENAPIICSDCSNKDLKFSDF</sequence>
<organism evidence="1 2">
    <name type="scientific">Jeotgalibaca ciconiae</name>
    <dbReference type="NCBI Taxonomy" id="2496265"/>
    <lineage>
        <taxon>Bacteria</taxon>
        <taxon>Bacillati</taxon>
        <taxon>Bacillota</taxon>
        <taxon>Bacilli</taxon>
        <taxon>Lactobacillales</taxon>
        <taxon>Carnobacteriaceae</taxon>
        <taxon>Jeotgalibaca</taxon>
    </lineage>
</organism>
<dbReference type="OrthoDB" id="2193785at2"/>
<evidence type="ECO:0000313" key="2">
    <source>
        <dbReference type="Proteomes" id="UP000273326"/>
    </source>
</evidence>